<feature type="signal peptide" evidence="2">
    <location>
        <begin position="1"/>
        <end position="35"/>
    </location>
</feature>
<dbReference type="PROSITE" id="PS51841">
    <property type="entry name" value="LTD"/>
    <property type="match status" value="1"/>
</dbReference>
<dbReference type="NCBIfam" id="NF033681">
    <property type="entry name" value="ExeM_NucH_DNase"/>
    <property type="match status" value="1"/>
</dbReference>
<dbReference type="Pfam" id="PF00932">
    <property type="entry name" value="LTD"/>
    <property type="match status" value="1"/>
</dbReference>
<feature type="compositionally biased region" description="Pro residues" evidence="1">
    <location>
        <begin position="225"/>
        <end position="235"/>
    </location>
</feature>
<comment type="caution">
    <text evidence="5">The sequence shown here is derived from an EMBL/GenBank/DDBJ whole genome shotgun (WGS) entry which is preliminary data.</text>
</comment>
<evidence type="ECO:0000313" key="6">
    <source>
        <dbReference type="Proteomes" id="UP000540191"/>
    </source>
</evidence>
<feature type="domain" description="SLH" evidence="3">
    <location>
        <begin position="852"/>
        <end position="912"/>
    </location>
</feature>
<reference evidence="5 6" key="1">
    <citation type="submission" date="2020-08" db="EMBL/GenBank/DDBJ databases">
        <title>Sequencing the genomes of 1000 actinobacteria strains.</title>
        <authorList>
            <person name="Klenk H.-P."/>
        </authorList>
    </citation>
    <scope>NUCLEOTIDE SEQUENCE [LARGE SCALE GENOMIC DNA]</scope>
    <source>
        <strain evidence="5 6">DSM 23974</strain>
    </source>
</reference>
<dbReference type="SUPFAM" id="SSF74853">
    <property type="entry name" value="Lamin A/C globular tail domain"/>
    <property type="match status" value="1"/>
</dbReference>
<dbReference type="AlphaFoldDB" id="A0A7W7GQP4"/>
<dbReference type="PANTHER" id="PTHR42834">
    <property type="entry name" value="ENDONUCLEASE/EXONUCLEASE/PHOSPHATASE FAMILY PROTEIN (AFU_ORTHOLOGUE AFUA_3G09210)"/>
    <property type="match status" value="1"/>
</dbReference>
<feature type="domain" description="SLH" evidence="3">
    <location>
        <begin position="977"/>
        <end position="1034"/>
    </location>
</feature>
<gene>
    <name evidence="5" type="ORF">HDA30_002030</name>
</gene>
<dbReference type="InterPro" id="IPR047971">
    <property type="entry name" value="ExeM-like"/>
</dbReference>
<dbReference type="InterPro" id="IPR001119">
    <property type="entry name" value="SLH_dom"/>
</dbReference>
<proteinExistence type="predicted"/>
<dbReference type="PANTHER" id="PTHR42834:SF1">
    <property type="entry name" value="ENDONUCLEASE_EXONUCLEASE_PHOSPHATASE FAMILY PROTEIN (AFU_ORTHOLOGUE AFUA_3G09210)"/>
    <property type="match status" value="1"/>
</dbReference>
<dbReference type="InterPro" id="IPR036691">
    <property type="entry name" value="Endo/exonu/phosph_ase_sf"/>
</dbReference>
<dbReference type="PROSITE" id="PS51272">
    <property type="entry name" value="SLH"/>
    <property type="match status" value="3"/>
</dbReference>
<feature type="chain" id="PRO_5030966397" evidence="2">
    <location>
        <begin position="36"/>
        <end position="1034"/>
    </location>
</feature>
<dbReference type="Gene3D" id="3.60.10.10">
    <property type="entry name" value="Endonuclease/exonuclease/phosphatase"/>
    <property type="match status" value="1"/>
</dbReference>
<feature type="region of interest" description="Disordered" evidence="1">
    <location>
        <begin position="179"/>
        <end position="238"/>
    </location>
</feature>
<name>A0A7W7GQP4_9MICC</name>
<keyword evidence="2" id="KW-0732">Signal</keyword>
<feature type="region of interest" description="Disordered" evidence="1">
    <location>
        <begin position="687"/>
        <end position="708"/>
    </location>
</feature>
<dbReference type="CDD" id="cd10283">
    <property type="entry name" value="MnuA_DNase1-like"/>
    <property type="match status" value="1"/>
</dbReference>
<feature type="domain" description="LTD" evidence="4">
    <location>
        <begin position="27"/>
        <end position="172"/>
    </location>
</feature>
<dbReference type="InterPro" id="IPR001322">
    <property type="entry name" value="Lamin_tail_dom"/>
</dbReference>
<protein>
    <submittedName>
        <fullName evidence="5">Putative extracellular nuclease</fullName>
    </submittedName>
</protein>
<dbReference type="Pfam" id="PF00395">
    <property type="entry name" value="SLH"/>
    <property type="match status" value="2"/>
</dbReference>
<dbReference type="Proteomes" id="UP000540191">
    <property type="component" value="Unassembled WGS sequence"/>
</dbReference>
<evidence type="ECO:0000256" key="2">
    <source>
        <dbReference type="SAM" id="SignalP"/>
    </source>
</evidence>
<sequence>MPHPHSTRSRTIARTAGTLAALGLLAPAITVQATAAPAGDGLVINEAYTNGGSANAKFTHKFVELYNPTDKPISLDGWSLQYRSATGTGGASSSVALNGTVPAKGHFLIRGGSNGDTGAALPAPDLEAGGLNFSGTKGTIVLSNQAERLAELPTGSVVSEDDTVVDLLGYGSSNTFEAGAATAPSSNSDAKSLHRHGGADTDSNAADFTLRDEVTPTNSAGDAPEPTPEPEPAPPAGQKTIAEIQGEGAETPFAGRQVTTSGVVTGVYSTGGYNGYYIQTPGAEKTAGASDGLFVYSPDTAGDVALGDNVTVTGEAGEHYGMTQVSVTAGGLEKSDGTATVEPTPVAFPMDEAAREAHEGMLLAPQGEWTVTDNYSVNQYGSLSIAPGTAPLDNPTSVAAPGAEAQAVMAQNEAAKIVLDDGASTNFMRSPGNQGRLPYVDADSPARVGSGVEFTSGVVLDYRYGAWSFQPQGHLTDENAAEVQPVAIENTRPAEASRDDVGGNVTVGSFNVLNYFTTLGEQFPDCDAYTDREGTPITTNYCQPRGAYTPESFKRQKTKIVEAINGMDTSVVALEEVENSAKFGKDRDEALKNLVDGLNAAAGEQKWAYVASPEQRPAVESEDVIRNAFIYQPAEVTPVGESRILDDQVNFDNAREPLAQQFRRADGSAEGVAGTEFVAITNHFKSKGGSGATGDNKDSGDGQGNYNGDRVRQAQALVTFAEELKTELGTERVLLLGDFNSYEQEDPIAVLEQAGYVSQGAKSEEYSYVFGGAVGDLDGVFASPAADATVTGQDIWMINANESVAFEYSRHNYTAEDLYAADQWRSSDHNPIVVGMDVQPVEGPVAPEDCRDTADFADNPVGSRYYSAVRWMQCAGITTGYADGTFLKGQDVTRAESVAFLYRYLTDEDVAPGEARFPDVPATHTHFESVQWAVQEMITRGYADGTFKPGQDITRAEFASMLHRAVDPEFTAPTTPDFPDVAASNPHYEAIAWLAAEGLSTGYRDGTFKPEQQISRGVTAVLLHRYELMLDEQA</sequence>
<dbReference type="InterPro" id="IPR036415">
    <property type="entry name" value="Lamin_tail_dom_sf"/>
</dbReference>
<organism evidence="5 6">
    <name type="scientific">Micrococcus cohnii</name>
    <dbReference type="NCBI Taxonomy" id="993416"/>
    <lineage>
        <taxon>Bacteria</taxon>
        <taxon>Bacillati</taxon>
        <taxon>Actinomycetota</taxon>
        <taxon>Actinomycetes</taxon>
        <taxon>Micrococcales</taxon>
        <taxon>Micrococcaceae</taxon>
        <taxon>Micrococcus</taxon>
    </lineage>
</organism>
<evidence type="ECO:0000259" key="4">
    <source>
        <dbReference type="PROSITE" id="PS51841"/>
    </source>
</evidence>
<evidence type="ECO:0000256" key="1">
    <source>
        <dbReference type="SAM" id="MobiDB-lite"/>
    </source>
</evidence>
<evidence type="ECO:0000313" key="5">
    <source>
        <dbReference type="EMBL" id="MBB4736522.1"/>
    </source>
</evidence>
<dbReference type="RefSeq" id="WP_184242182.1">
    <property type="nucleotide sequence ID" value="NZ_JACHNA010000001.1"/>
</dbReference>
<dbReference type="SUPFAM" id="SSF56219">
    <property type="entry name" value="DNase I-like"/>
    <property type="match status" value="1"/>
</dbReference>
<dbReference type="EMBL" id="JACHNA010000001">
    <property type="protein sequence ID" value="MBB4736522.1"/>
    <property type="molecule type" value="Genomic_DNA"/>
</dbReference>
<accession>A0A7W7GQP4</accession>
<evidence type="ECO:0000259" key="3">
    <source>
        <dbReference type="PROSITE" id="PS51272"/>
    </source>
</evidence>
<feature type="domain" description="SLH" evidence="3">
    <location>
        <begin position="913"/>
        <end position="976"/>
    </location>
</feature>
<dbReference type="CDD" id="cd04486">
    <property type="entry name" value="YhcR_OBF_like"/>
    <property type="match status" value="1"/>
</dbReference>
<keyword evidence="6" id="KW-1185">Reference proteome</keyword>